<dbReference type="Proteomes" id="UP000736787">
    <property type="component" value="Unassembled WGS sequence"/>
</dbReference>
<dbReference type="EMBL" id="RCML01000185">
    <property type="protein sequence ID" value="KAG2986792.1"/>
    <property type="molecule type" value="Genomic_DNA"/>
</dbReference>
<keyword evidence="6" id="KW-1185">Reference proteome</keyword>
<proteinExistence type="predicted"/>
<organism evidence="5 6">
    <name type="scientific">Phytophthora cactorum</name>
    <dbReference type="NCBI Taxonomy" id="29920"/>
    <lineage>
        <taxon>Eukaryota</taxon>
        <taxon>Sar</taxon>
        <taxon>Stramenopiles</taxon>
        <taxon>Oomycota</taxon>
        <taxon>Peronosporomycetes</taxon>
        <taxon>Peronosporales</taxon>
        <taxon>Peronosporaceae</taxon>
        <taxon>Phytophthora</taxon>
    </lineage>
</organism>
<dbReference type="VEuPathDB" id="FungiDB:PC110_g11329"/>
<accession>A0A329S6F1</accession>
<dbReference type="EMBL" id="RCMG01000657">
    <property type="protein sequence ID" value="KAG2850778.1"/>
    <property type="molecule type" value="Genomic_DNA"/>
</dbReference>
<dbReference type="Proteomes" id="UP000251314">
    <property type="component" value="Unassembled WGS sequence"/>
</dbReference>
<feature type="region of interest" description="Disordered" evidence="1">
    <location>
        <begin position="45"/>
        <end position="92"/>
    </location>
</feature>
<dbReference type="EMBL" id="MJFZ01000282">
    <property type="protein sequence ID" value="RAW32331.1"/>
    <property type="molecule type" value="Genomic_DNA"/>
</dbReference>
<evidence type="ECO:0000256" key="1">
    <source>
        <dbReference type="SAM" id="MobiDB-lite"/>
    </source>
</evidence>
<dbReference type="AlphaFoldDB" id="A0A329S6F1"/>
<dbReference type="EMBL" id="RCMK01000607">
    <property type="protein sequence ID" value="KAG2919419.1"/>
    <property type="molecule type" value="Genomic_DNA"/>
</dbReference>
<evidence type="ECO:0000313" key="4">
    <source>
        <dbReference type="EMBL" id="KAG2986792.1"/>
    </source>
</evidence>
<reference evidence="2" key="2">
    <citation type="submission" date="2018-10" db="EMBL/GenBank/DDBJ databases">
        <title>Effector identification in a new, highly contiguous assembly of the strawberry crown rot pathogen Phytophthora cactorum.</title>
        <authorList>
            <person name="Armitage A.D."/>
            <person name="Nellist C.F."/>
            <person name="Bates H."/>
            <person name="Vickerstaff R.J."/>
            <person name="Harrison R.J."/>
        </authorList>
    </citation>
    <scope>NUCLEOTIDE SEQUENCE</scope>
    <source>
        <strain evidence="2">15-7</strain>
        <strain evidence="3">4040</strain>
        <strain evidence="4">P415</strain>
    </source>
</reference>
<evidence type="ECO:0000313" key="2">
    <source>
        <dbReference type="EMBL" id="KAG2850778.1"/>
    </source>
</evidence>
<name>A0A329S6F1_9STRA</name>
<evidence type="ECO:0000313" key="6">
    <source>
        <dbReference type="Proteomes" id="UP000251314"/>
    </source>
</evidence>
<evidence type="ECO:0000313" key="3">
    <source>
        <dbReference type="EMBL" id="KAG2919419.1"/>
    </source>
</evidence>
<reference evidence="5 6" key="1">
    <citation type="submission" date="2018-01" db="EMBL/GenBank/DDBJ databases">
        <title>Draft genome of the strawberry crown rot pathogen Phytophthora cactorum.</title>
        <authorList>
            <person name="Armitage A.D."/>
            <person name="Lysoe E."/>
            <person name="Nellist C.F."/>
            <person name="Harrison R.J."/>
            <person name="Brurberg M.B."/>
        </authorList>
    </citation>
    <scope>NUCLEOTIDE SEQUENCE [LARGE SCALE GENOMIC DNA]</scope>
    <source>
        <strain evidence="5 6">10300</strain>
    </source>
</reference>
<gene>
    <name evidence="5" type="ORF">PC110_g11329</name>
    <name evidence="2" type="ORF">PC113_g16482</name>
    <name evidence="3" type="ORF">PC117_g16780</name>
    <name evidence="4" type="ORF">PC118_g7634</name>
</gene>
<comment type="caution">
    <text evidence="5">The sequence shown here is derived from an EMBL/GenBank/DDBJ whole genome shotgun (WGS) entry which is preliminary data.</text>
</comment>
<evidence type="ECO:0000313" key="5">
    <source>
        <dbReference type="EMBL" id="RAW32331.1"/>
    </source>
</evidence>
<dbReference type="Proteomes" id="UP000697107">
    <property type="component" value="Unassembled WGS sequence"/>
</dbReference>
<dbReference type="Proteomes" id="UP000735874">
    <property type="component" value="Unassembled WGS sequence"/>
</dbReference>
<protein>
    <submittedName>
        <fullName evidence="5">Uncharacterized protein</fullName>
    </submittedName>
</protein>
<dbReference type="OrthoDB" id="129125at2759"/>
<sequence>MFVDSKYLCSIARAPSKKTRFEIWHKDWENGNDIPRSLLLEHKLRTRPPPAHPGKKRARTAPARLDVSGDDEDGSAAQNARAGSSDERVVDN</sequence>